<dbReference type="AlphaFoldDB" id="A0A232LV54"/>
<dbReference type="PANTHER" id="PTHR10642:SF26">
    <property type="entry name" value="RIBONUCLEASE H1"/>
    <property type="match status" value="1"/>
</dbReference>
<dbReference type="InterPro" id="IPR036397">
    <property type="entry name" value="RNaseH_sf"/>
</dbReference>
<evidence type="ECO:0000259" key="9">
    <source>
        <dbReference type="PROSITE" id="PS50879"/>
    </source>
</evidence>
<dbReference type="EC" id="3.1.26.4" evidence="3"/>
<feature type="compositionally biased region" description="Acidic residues" evidence="8">
    <location>
        <begin position="36"/>
        <end position="48"/>
    </location>
</feature>
<evidence type="ECO:0000256" key="1">
    <source>
        <dbReference type="ARBA" id="ARBA00000077"/>
    </source>
</evidence>
<keyword evidence="11" id="KW-1185">Reference proteome</keyword>
<feature type="region of interest" description="Disordered" evidence="8">
    <location>
        <begin position="36"/>
        <end position="57"/>
    </location>
</feature>
<sequence>MPDPALRDAVLTACMVCPLCCVDYSFADESEILVESDAEPDAEPDEPDAERSVWKGDQIPRPTRFENWIRVIPEKFICIPPNETDTPQSLFPPGVGINAIPPVRRFIRRSNRTEVLIYTDSACLDNGRENPKGGCAFVFRPSTSTDIHGHVAFRLENEGPTGQRHQQTSNRAELRAIIGALRFRAWNGEGFKTIVIATDSEYIVNGSTGFVRGWLRNGWKR</sequence>
<dbReference type="PROSITE" id="PS50879">
    <property type="entry name" value="RNASE_H_1"/>
    <property type="match status" value="1"/>
</dbReference>
<dbReference type="SUPFAM" id="SSF53098">
    <property type="entry name" value="Ribonuclease H-like"/>
    <property type="match status" value="1"/>
</dbReference>
<accession>A0A232LV54</accession>
<keyword evidence="5" id="KW-0479">Metal-binding</keyword>
<gene>
    <name evidence="10" type="ORF">Egran_04519</name>
</gene>
<dbReference type="GO" id="GO:0043137">
    <property type="term" value="P:DNA replication, removal of RNA primer"/>
    <property type="evidence" value="ECO:0007669"/>
    <property type="project" value="TreeGrafter"/>
</dbReference>
<dbReference type="InterPro" id="IPR050092">
    <property type="entry name" value="RNase_H"/>
</dbReference>
<evidence type="ECO:0000256" key="3">
    <source>
        <dbReference type="ARBA" id="ARBA00012180"/>
    </source>
</evidence>
<keyword evidence="4" id="KW-0540">Nuclease</keyword>
<dbReference type="GO" id="GO:0046872">
    <property type="term" value="F:metal ion binding"/>
    <property type="evidence" value="ECO:0007669"/>
    <property type="project" value="UniProtKB-KW"/>
</dbReference>
<dbReference type="GO" id="GO:0003676">
    <property type="term" value="F:nucleic acid binding"/>
    <property type="evidence" value="ECO:0007669"/>
    <property type="project" value="InterPro"/>
</dbReference>
<dbReference type="Gene3D" id="3.30.420.10">
    <property type="entry name" value="Ribonuclease H-like superfamily/Ribonuclease H"/>
    <property type="match status" value="1"/>
</dbReference>
<keyword evidence="6" id="KW-0255">Endonuclease</keyword>
<evidence type="ECO:0000256" key="6">
    <source>
        <dbReference type="ARBA" id="ARBA00022759"/>
    </source>
</evidence>
<dbReference type="GO" id="GO:0004523">
    <property type="term" value="F:RNA-DNA hybrid ribonuclease activity"/>
    <property type="evidence" value="ECO:0007669"/>
    <property type="project" value="UniProtKB-EC"/>
</dbReference>
<organism evidence="10 11">
    <name type="scientific">Elaphomyces granulatus</name>
    <dbReference type="NCBI Taxonomy" id="519963"/>
    <lineage>
        <taxon>Eukaryota</taxon>
        <taxon>Fungi</taxon>
        <taxon>Dikarya</taxon>
        <taxon>Ascomycota</taxon>
        <taxon>Pezizomycotina</taxon>
        <taxon>Eurotiomycetes</taxon>
        <taxon>Eurotiomycetidae</taxon>
        <taxon>Eurotiales</taxon>
        <taxon>Elaphomycetaceae</taxon>
        <taxon>Elaphomyces</taxon>
    </lineage>
</organism>
<evidence type="ECO:0000256" key="5">
    <source>
        <dbReference type="ARBA" id="ARBA00022723"/>
    </source>
</evidence>
<proteinExistence type="inferred from homology"/>
<dbReference type="EMBL" id="NPHW01004606">
    <property type="protein sequence ID" value="OXV07717.1"/>
    <property type="molecule type" value="Genomic_DNA"/>
</dbReference>
<evidence type="ECO:0000256" key="4">
    <source>
        <dbReference type="ARBA" id="ARBA00022722"/>
    </source>
</evidence>
<evidence type="ECO:0000313" key="11">
    <source>
        <dbReference type="Proteomes" id="UP000243515"/>
    </source>
</evidence>
<evidence type="ECO:0000256" key="8">
    <source>
        <dbReference type="SAM" id="MobiDB-lite"/>
    </source>
</evidence>
<name>A0A232LV54_9EURO</name>
<keyword evidence="7" id="KW-0378">Hydrolase</keyword>
<dbReference type="PANTHER" id="PTHR10642">
    <property type="entry name" value="RIBONUCLEASE H1"/>
    <property type="match status" value="1"/>
</dbReference>
<dbReference type="Pfam" id="PF00075">
    <property type="entry name" value="RNase_H"/>
    <property type="match status" value="1"/>
</dbReference>
<reference evidence="10 11" key="1">
    <citation type="journal article" date="2015" name="Environ. Microbiol.">
        <title>Metagenome sequence of Elaphomyces granulatus from sporocarp tissue reveals Ascomycota ectomycorrhizal fingerprints of genome expansion and a Proteobacteria-rich microbiome.</title>
        <authorList>
            <person name="Quandt C.A."/>
            <person name="Kohler A."/>
            <person name="Hesse C.N."/>
            <person name="Sharpton T.J."/>
            <person name="Martin F."/>
            <person name="Spatafora J.W."/>
        </authorList>
    </citation>
    <scope>NUCLEOTIDE SEQUENCE [LARGE SCALE GENOMIC DNA]</scope>
    <source>
        <strain evidence="10 11">OSC145934</strain>
    </source>
</reference>
<evidence type="ECO:0000313" key="10">
    <source>
        <dbReference type="EMBL" id="OXV07717.1"/>
    </source>
</evidence>
<evidence type="ECO:0000256" key="2">
    <source>
        <dbReference type="ARBA" id="ARBA00005300"/>
    </source>
</evidence>
<comment type="catalytic activity">
    <reaction evidence="1">
        <text>Endonucleolytic cleavage to 5'-phosphomonoester.</text>
        <dbReference type="EC" id="3.1.26.4"/>
    </reaction>
</comment>
<dbReference type="OrthoDB" id="407198at2759"/>
<protein>
    <recommendedName>
        <fullName evidence="3">ribonuclease H</fullName>
        <ecNumber evidence="3">3.1.26.4</ecNumber>
    </recommendedName>
</protein>
<feature type="domain" description="RNase H type-1" evidence="9">
    <location>
        <begin position="111"/>
        <end position="221"/>
    </location>
</feature>
<evidence type="ECO:0000256" key="7">
    <source>
        <dbReference type="ARBA" id="ARBA00022801"/>
    </source>
</evidence>
<comment type="similarity">
    <text evidence="2">Belongs to the RNase H family.</text>
</comment>
<dbReference type="InterPro" id="IPR002156">
    <property type="entry name" value="RNaseH_domain"/>
</dbReference>
<dbReference type="InterPro" id="IPR012337">
    <property type="entry name" value="RNaseH-like_sf"/>
</dbReference>
<comment type="caution">
    <text evidence="10">The sequence shown here is derived from an EMBL/GenBank/DDBJ whole genome shotgun (WGS) entry which is preliminary data.</text>
</comment>
<dbReference type="Proteomes" id="UP000243515">
    <property type="component" value="Unassembled WGS sequence"/>
</dbReference>